<dbReference type="RefSeq" id="WP_394505617.1">
    <property type="nucleotide sequence ID" value="NZ_JBIEIL010000004.1"/>
</dbReference>
<accession>A0ABW7D9V1</accession>
<protein>
    <submittedName>
        <fullName evidence="1">Vps62-related protein</fullName>
    </submittedName>
</protein>
<sequence length="442" mass="48683">MTTHDNSALPPAPLHPIRNDNLLISFTTEFLRIWDTSGSRAKPAAFWRPVPAGDVLPGYFPLGDVVIDGNQNITGKHVVAVVREAETLSIDPTKGTALRRPDDYELVWRDSGSRSEKDGAIWKPVPPQGYVALGWVCSDGHEKPSFNAVRCVRADLLTAAGLSEAVWSDRGSGARQSISLWSAITPAARPDEIHLAPGTFIGVNSYTRPTNFVVHALRIPILMESNPRPAVPVLENATPPVIAPPGQPTFTARLPWFTIKDPQLTPPQQFRQSPEYLLQRTDHHQLVGHCHNEENTNKTVRWTAPRLQKTESLRTFANATSIEFGAQWQSHLPRPFVFSARLNNDFTQCESHSNEWLNPAPIEVAAIVPRKSSMAVYLTQSDYTLLRTDGTQVGSKFSYTDGKNLHLSQYSTPPLTESVVPAEASPVHEANNEPTGVPAVAE</sequence>
<name>A0ABW7D9V1_9PSED</name>
<dbReference type="InterPro" id="IPR009291">
    <property type="entry name" value="Vps62"/>
</dbReference>
<dbReference type="PANTHER" id="PTHR48219">
    <property type="entry name" value="VACUOLAR PROTEIN SORTING-ASSOCIATED PROTEIN 62-RELATED"/>
    <property type="match status" value="1"/>
</dbReference>
<dbReference type="Proteomes" id="UP001605918">
    <property type="component" value="Unassembled WGS sequence"/>
</dbReference>
<reference evidence="1 2" key="1">
    <citation type="submission" date="2024-10" db="EMBL/GenBank/DDBJ databases">
        <title>Whole genome of Pseudomonas sp Strain RB5.</title>
        <authorList>
            <person name="Selami N."/>
        </authorList>
    </citation>
    <scope>NUCLEOTIDE SEQUENCE [LARGE SCALE GENOMIC DNA]</scope>
    <source>
        <strain evidence="1 2">RB5</strain>
    </source>
</reference>
<evidence type="ECO:0000313" key="2">
    <source>
        <dbReference type="Proteomes" id="UP001605918"/>
    </source>
</evidence>
<gene>
    <name evidence="1" type="ORF">ACGSLL_10780</name>
</gene>
<comment type="caution">
    <text evidence="1">The sequence shown here is derived from an EMBL/GenBank/DDBJ whole genome shotgun (WGS) entry which is preliminary data.</text>
</comment>
<evidence type="ECO:0000313" key="1">
    <source>
        <dbReference type="EMBL" id="MFG6204847.1"/>
    </source>
</evidence>
<keyword evidence="2" id="KW-1185">Reference proteome</keyword>
<organism evidence="1 2">
    <name type="scientific">Pseudomonas retamae</name>
    <dbReference type="NCBI Taxonomy" id="702110"/>
    <lineage>
        <taxon>Bacteria</taxon>
        <taxon>Pseudomonadati</taxon>
        <taxon>Pseudomonadota</taxon>
        <taxon>Gammaproteobacteria</taxon>
        <taxon>Pseudomonadales</taxon>
        <taxon>Pseudomonadaceae</taxon>
        <taxon>Pseudomonas</taxon>
    </lineage>
</organism>
<dbReference type="EMBL" id="JBIEIL010000004">
    <property type="protein sequence ID" value="MFG6204847.1"/>
    <property type="molecule type" value="Genomic_DNA"/>
</dbReference>
<dbReference type="Pfam" id="PF06101">
    <property type="entry name" value="Vps62"/>
    <property type="match status" value="1"/>
</dbReference>
<proteinExistence type="predicted"/>
<dbReference type="PANTHER" id="PTHR48219:SF2">
    <property type="entry name" value="VACUOLAR PROTEIN SORTING-ASSOCIATED PROTEIN 62"/>
    <property type="match status" value="1"/>
</dbReference>